<dbReference type="PANTHER" id="PTHR11638">
    <property type="entry name" value="ATP-DEPENDENT CLP PROTEASE"/>
    <property type="match status" value="1"/>
</dbReference>
<dbReference type="Gene3D" id="3.40.50.300">
    <property type="entry name" value="P-loop containing nucleotide triphosphate hydrolases"/>
    <property type="match status" value="2"/>
</dbReference>
<keyword evidence="2" id="KW-0067">ATP-binding</keyword>
<dbReference type="SUPFAM" id="SSF81923">
    <property type="entry name" value="Double Clp-N motif"/>
    <property type="match status" value="1"/>
</dbReference>
<evidence type="ECO:0000256" key="1">
    <source>
        <dbReference type="ARBA" id="ARBA00022741"/>
    </source>
</evidence>
<dbReference type="InterPro" id="IPR036628">
    <property type="entry name" value="Clp_N_dom_sf"/>
</dbReference>
<dbReference type="InterPro" id="IPR050130">
    <property type="entry name" value="ClpA_ClpB"/>
</dbReference>
<keyword evidence="1" id="KW-0547">Nucleotide-binding</keyword>
<dbReference type="Pfam" id="PF02861">
    <property type="entry name" value="Clp_N"/>
    <property type="match status" value="1"/>
</dbReference>
<dbReference type="GO" id="GO:0008233">
    <property type="term" value="F:peptidase activity"/>
    <property type="evidence" value="ECO:0007669"/>
    <property type="project" value="UniProtKB-KW"/>
</dbReference>
<comment type="caution">
    <text evidence="5">The sequence shown here is derived from an EMBL/GenBank/DDBJ whole genome shotgun (WGS) entry which is preliminary data.</text>
</comment>
<keyword evidence="3" id="KW-0677">Repeat</keyword>
<sequence length="439" mass="46770">MFEKFSDRARQVVVLAQEEARLLSHNYIGTEHLLLGVIDQGDSVAAAALDDFGLTAEPVRAEVEASIGRGLEPPGPHIPFTPLIKKSLEQAMRESKRYGDGRITPAHLLLGLLAFTESSAVRLISKLGQDPELVRRRVLELIGGARPDEPAEIPEPPEPVSLLTAAAQVTSPGPAVGFARAVPALDRYARNLDEAARLGRLNPVAGRDQEIDRLVRVLSRRTRNNAILTGEPGAGRMAIAEGLAQLIARGDAPRHLRDKKLYAVEFGLIAVGASDRSEAEWRVASLLTAIRERGDAIVVTEELAPFEGMPGDHGPLLGVFVRTALERQELQLITTATPESLRARTTADPRLAAQVQTVDVRTPDATAAVDMVGAATARLESHHHVRVGESAVGLVIELATGTLPGAAIDLLDDACAGVPEGGEVGEADVRAAAGRLRET</sequence>
<accession>A0ABW6W5M9</accession>
<evidence type="ECO:0000256" key="3">
    <source>
        <dbReference type="PROSITE-ProRule" id="PRU01251"/>
    </source>
</evidence>
<dbReference type="InterPro" id="IPR027417">
    <property type="entry name" value="P-loop_NTPase"/>
</dbReference>
<evidence type="ECO:0000259" key="4">
    <source>
        <dbReference type="PROSITE" id="PS51903"/>
    </source>
</evidence>
<dbReference type="RefSeq" id="WP_020515565.1">
    <property type="nucleotide sequence ID" value="NZ_JBIAZU010000001.1"/>
</dbReference>
<dbReference type="PROSITE" id="PS51903">
    <property type="entry name" value="CLP_R"/>
    <property type="match status" value="1"/>
</dbReference>
<dbReference type="Proteomes" id="UP001602245">
    <property type="component" value="Unassembled WGS sequence"/>
</dbReference>
<keyword evidence="5" id="KW-0378">Hydrolase</keyword>
<keyword evidence="6" id="KW-1185">Reference proteome</keyword>
<dbReference type="SUPFAM" id="SSF52540">
    <property type="entry name" value="P-loop containing nucleoside triphosphate hydrolases"/>
    <property type="match status" value="1"/>
</dbReference>
<evidence type="ECO:0000313" key="5">
    <source>
        <dbReference type="EMBL" id="MFF5287845.1"/>
    </source>
</evidence>
<evidence type="ECO:0000313" key="6">
    <source>
        <dbReference type="Proteomes" id="UP001602245"/>
    </source>
</evidence>
<organism evidence="5 6">
    <name type="scientific">Paractinoplanes globisporus</name>
    <dbReference type="NCBI Taxonomy" id="113565"/>
    <lineage>
        <taxon>Bacteria</taxon>
        <taxon>Bacillati</taxon>
        <taxon>Actinomycetota</taxon>
        <taxon>Actinomycetes</taxon>
        <taxon>Micromonosporales</taxon>
        <taxon>Micromonosporaceae</taxon>
        <taxon>Paractinoplanes</taxon>
    </lineage>
</organism>
<gene>
    <name evidence="5" type="ORF">ACFY35_00305</name>
</gene>
<proteinExistence type="predicted"/>
<dbReference type="InterPro" id="IPR004176">
    <property type="entry name" value="Clp_R_N"/>
</dbReference>
<protein>
    <submittedName>
        <fullName evidence="5">Clp protease N-terminal domain-containing protein</fullName>
    </submittedName>
</protein>
<feature type="domain" description="Clp R" evidence="4">
    <location>
        <begin position="2"/>
        <end position="144"/>
    </location>
</feature>
<dbReference type="PANTHER" id="PTHR11638:SF18">
    <property type="entry name" value="HEAT SHOCK PROTEIN 104"/>
    <property type="match status" value="1"/>
</dbReference>
<dbReference type="InterPro" id="IPR041546">
    <property type="entry name" value="ClpA/ClpB_AAA_lid"/>
</dbReference>
<evidence type="ECO:0000256" key="2">
    <source>
        <dbReference type="ARBA" id="ARBA00022840"/>
    </source>
</evidence>
<name>A0ABW6W5M9_9ACTN</name>
<dbReference type="EMBL" id="JBIAZU010000001">
    <property type="protein sequence ID" value="MFF5287845.1"/>
    <property type="molecule type" value="Genomic_DNA"/>
</dbReference>
<dbReference type="Gene3D" id="1.10.1780.10">
    <property type="entry name" value="Clp, N-terminal domain"/>
    <property type="match status" value="1"/>
</dbReference>
<keyword evidence="5" id="KW-0645">Protease</keyword>
<dbReference type="GO" id="GO:0006508">
    <property type="term" value="P:proteolysis"/>
    <property type="evidence" value="ECO:0007669"/>
    <property type="project" value="UniProtKB-KW"/>
</dbReference>
<dbReference type="Pfam" id="PF17871">
    <property type="entry name" value="AAA_lid_9"/>
    <property type="match status" value="1"/>
</dbReference>
<reference evidence="5 6" key="1">
    <citation type="submission" date="2024-10" db="EMBL/GenBank/DDBJ databases">
        <title>The Natural Products Discovery Center: Release of the First 8490 Sequenced Strains for Exploring Actinobacteria Biosynthetic Diversity.</title>
        <authorList>
            <person name="Kalkreuter E."/>
            <person name="Kautsar S.A."/>
            <person name="Yang D."/>
            <person name="Bader C.D."/>
            <person name="Teijaro C.N."/>
            <person name="Fluegel L."/>
            <person name="Davis C.M."/>
            <person name="Simpson J.R."/>
            <person name="Lauterbach L."/>
            <person name="Steele A.D."/>
            <person name="Gui C."/>
            <person name="Meng S."/>
            <person name="Li G."/>
            <person name="Viehrig K."/>
            <person name="Ye F."/>
            <person name="Su P."/>
            <person name="Kiefer A.F."/>
            <person name="Nichols A."/>
            <person name="Cepeda A.J."/>
            <person name="Yan W."/>
            <person name="Fan B."/>
            <person name="Jiang Y."/>
            <person name="Adhikari A."/>
            <person name="Zheng C.-J."/>
            <person name="Schuster L."/>
            <person name="Cowan T.M."/>
            <person name="Smanski M.J."/>
            <person name="Chevrette M.G."/>
            <person name="De Carvalho L.P.S."/>
            <person name="Shen B."/>
        </authorList>
    </citation>
    <scope>NUCLEOTIDE SEQUENCE [LARGE SCALE GENOMIC DNA]</scope>
    <source>
        <strain evidence="5 6">NPDC000087</strain>
    </source>
</reference>